<feature type="transmembrane region" description="Helical" evidence="1">
    <location>
        <begin position="83"/>
        <end position="107"/>
    </location>
</feature>
<accession>A0A0F0LMR6</accession>
<keyword evidence="1" id="KW-0472">Membrane</keyword>
<keyword evidence="1" id="KW-1133">Transmembrane helix</keyword>
<name>A0A0F0LMR6_9MICO</name>
<feature type="transmembrane region" description="Helical" evidence="1">
    <location>
        <begin position="20"/>
        <end position="40"/>
    </location>
</feature>
<keyword evidence="1" id="KW-0812">Transmembrane</keyword>
<dbReference type="PROSITE" id="PS51318">
    <property type="entry name" value="TAT"/>
    <property type="match status" value="1"/>
</dbReference>
<reference evidence="2 3" key="1">
    <citation type="submission" date="2015-02" db="EMBL/GenBank/DDBJ databases">
        <title>Draft genome sequences of ten Microbacterium spp. with emphasis on heavy metal contaminated environments.</title>
        <authorList>
            <person name="Corretto E."/>
        </authorList>
    </citation>
    <scope>NUCLEOTIDE SEQUENCE [LARGE SCALE GENOMIC DNA]</scope>
    <source>
        <strain evidence="2 3">ARN176</strain>
    </source>
</reference>
<gene>
    <name evidence="2" type="ORF">RS86_01410</name>
</gene>
<protein>
    <submittedName>
        <fullName evidence="2">Uncharacterized protein</fullName>
    </submittedName>
</protein>
<dbReference type="PATRIC" id="fig|582680.6.peg.1447"/>
<dbReference type="RefSeq" id="WP_045271496.1">
    <property type="nucleotide sequence ID" value="NZ_JYIX01000031.1"/>
</dbReference>
<dbReference type="Proteomes" id="UP000033740">
    <property type="component" value="Unassembled WGS sequence"/>
</dbReference>
<keyword evidence="3" id="KW-1185">Reference proteome</keyword>
<dbReference type="AlphaFoldDB" id="A0A0F0LMR6"/>
<evidence type="ECO:0000256" key="1">
    <source>
        <dbReference type="SAM" id="Phobius"/>
    </source>
</evidence>
<dbReference type="EMBL" id="JYIX01000031">
    <property type="protein sequence ID" value="KJL33974.1"/>
    <property type="molecule type" value="Genomic_DNA"/>
</dbReference>
<dbReference type="STRING" id="582680.RS86_01410"/>
<comment type="caution">
    <text evidence="2">The sequence shown here is derived from an EMBL/GenBank/DDBJ whole genome shotgun (WGS) entry which is preliminary data.</text>
</comment>
<dbReference type="InterPro" id="IPR006311">
    <property type="entry name" value="TAT_signal"/>
</dbReference>
<sequence length="182" mass="18663">MTSSRADKSGVSRRTVVRSAVWSVPVITAAVAMPLASASAPVDQQNVQVASSCWQANFGGVLLSYPQYTITAIGNPVKAGSSFLLTGAGIGNLVVGVVAGAGVLTLLSSTEVRFVLSQDIPAGQSAGLQVQGLHREQTSDAYILAVENIIGNANSNPADDASGQNLWGRYSELLGFIVGICG</sequence>
<proteinExistence type="predicted"/>
<evidence type="ECO:0000313" key="2">
    <source>
        <dbReference type="EMBL" id="KJL33974.1"/>
    </source>
</evidence>
<evidence type="ECO:0000313" key="3">
    <source>
        <dbReference type="Proteomes" id="UP000033740"/>
    </source>
</evidence>
<organism evidence="2 3">
    <name type="scientific">Microbacterium azadirachtae</name>
    <dbReference type="NCBI Taxonomy" id="582680"/>
    <lineage>
        <taxon>Bacteria</taxon>
        <taxon>Bacillati</taxon>
        <taxon>Actinomycetota</taxon>
        <taxon>Actinomycetes</taxon>
        <taxon>Micrococcales</taxon>
        <taxon>Microbacteriaceae</taxon>
        <taxon>Microbacterium</taxon>
    </lineage>
</organism>